<dbReference type="InterPro" id="IPR011011">
    <property type="entry name" value="Znf_FYVE_PHD"/>
</dbReference>
<dbReference type="SUPFAM" id="SSF57903">
    <property type="entry name" value="FYVE/PHD zinc finger"/>
    <property type="match status" value="1"/>
</dbReference>
<evidence type="ECO:0000313" key="1">
    <source>
        <dbReference type="EnsemblMetazoa" id="GPPI044217-PA"/>
    </source>
</evidence>
<reference evidence="2" key="1">
    <citation type="submission" date="2015-01" db="EMBL/GenBank/DDBJ databases">
        <authorList>
            <person name="Aksoy S."/>
            <person name="Warren W."/>
            <person name="Wilson R.K."/>
        </authorList>
    </citation>
    <scope>NUCLEOTIDE SEQUENCE [LARGE SCALE GENOMIC DNA]</scope>
    <source>
        <strain evidence="2">IAEA</strain>
    </source>
</reference>
<name>A0A1B0BYF4_9MUSC</name>
<reference evidence="1" key="2">
    <citation type="submission" date="2020-05" db="UniProtKB">
        <authorList>
            <consortium name="EnsemblMetazoa"/>
        </authorList>
    </citation>
    <scope>IDENTIFICATION</scope>
    <source>
        <strain evidence="1">IAEA</strain>
    </source>
</reference>
<sequence length="289" mass="33496">MPQSRTPIVAMDCCFSNCKLRKSTDELFLFCWWCDGSAHSKCVGFKGKQFDYINFSTHGLRWTCPNCRDMDVNVFKVINQTRNGFKDVKLIMNDCLNKLATIEDNFSKCKYLEQPELLPHNVRWSPASSMVSVDLTTETLSTDCGGKASVEASIHLIFFNYSNVSVTRVDPYILPEDIHYPTLGINLGNLQTIKTNYNKLHNILSSFHWNLEYSDIDGSLVSIYNIFLYAITKLVPTRSDSYSSIYPIWFNKHLKLIRNKKSRLFKKFKRSGLVMDYIHYTYCIILNLY</sequence>
<dbReference type="Proteomes" id="UP000092460">
    <property type="component" value="Unassembled WGS sequence"/>
</dbReference>
<dbReference type="VEuPathDB" id="VectorBase:GPPI044217"/>
<proteinExistence type="predicted"/>
<protein>
    <submittedName>
        <fullName evidence="1">Uncharacterized protein</fullName>
    </submittedName>
</protein>
<accession>A0A1B0BYF4</accession>
<dbReference type="AlphaFoldDB" id="A0A1B0BYF4"/>
<organism evidence="1 2">
    <name type="scientific">Glossina palpalis gambiensis</name>
    <dbReference type="NCBI Taxonomy" id="67801"/>
    <lineage>
        <taxon>Eukaryota</taxon>
        <taxon>Metazoa</taxon>
        <taxon>Ecdysozoa</taxon>
        <taxon>Arthropoda</taxon>
        <taxon>Hexapoda</taxon>
        <taxon>Insecta</taxon>
        <taxon>Pterygota</taxon>
        <taxon>Neoptera</taxon>
        <taxon>Endopterygota</taxon>
        <taxon>Diptera</taxon>
        <taxon>Brachycera</taxon>
        <taxon>Muscomorpha</taxon>
        <taxon>Hippoboscoidea</taxon>
        <taxon>Glossinidae</taxon>
        <taxon>Glossina</taxon>
    </lineage>
</organism>
<dbReference type="EnsemblMetazoa" id="GPPI044217-RA">
    <property type="protein sequence ID" value="GPPI044217-PA"/>
    <property type="gene ID" value="GPPI044217"/>
</dbReference>
<evidence type="ECO:0000313" key="2">
    <source>
        <dbReference type="Proteomes" id="UP000092460"/>
    </source>
</evidence>
<dbReference type="EMBL" id="JXJN01022607">
    <property type="status" value="NOT_ANNOTATED_CDS"/>
    <property type="molecule type" value="Genomic_DNA"/>
</dbReference>
<keyword evidence="2" id="KW-1185">Reference proteome</keyword>